<proteinExistence type="predicted"/>
<evidence type="ECO:0000313" key="6">
    <source>
        <dbReference type="Proteomes" id="UP000178632"/>
    </source>
</evidence>
<dbReference type="GO" id="GO:0032259">
    <property type="term" value="P:methylation"/>
    <property type="evidence" value="ECO:0007669"/>
    <property type="project" value="InterPro"/>
</dbReference>
<dbReference type="GO" id="GO:0008170">
    <property type="term" value="F:N-methyltransferase activity"/>
    <property type="evidence" value="ECO:0007669"/>
    <property type="project" value="InterPro"/>
</dbReference>
<dbReference type="InterPro" id="IPR029464">
    <property type="entry name" value="HSDR_N"/>
</dbReference>
<dbReference type="Gene3D" id="3.40.50.150">
    <property type="entry name" value="Vaccinia Virus protein VP39"/>
    <property type="match status" value="1"/>
</dbReference>
<dbReference type="GO" id="GO:0003677">
    <property type="term" value="F:DNA binding"/>
    <property type="evidence" value="ECO:0007669"/>
    <property type="project" value="UniProtKB-KW"/>
</dbReference>
<evidence type="ECO:0000259" key="3">
    <source>
        <dbReference type="Pfam" id="PF02384"/>
    </source>
</evidence>
<dbReference type="Pfam" id="PF02384">
    <property type="entry name" value="N6_Mtase"/>
    <property type="match status" value="1"/>
</dbReference>
<feature type="domain" description="DNA methylase adenine-specific" evidence="3">
    <location>
        <begin position="267"/>
        <end position="518"/>
    </location>
</feature>
<dbReference type="InterPro" id="IPR002052">
    <property type="entry name" value="DNA_methylase_N6_adenine_CS"/>
</dbReference>
<dbReference type="Proteomes" id="UP000178632">
    <property type="component" value="Unassembled WGS sequence"/>
</dbReference>
<dbReference type="InterPro" id="IPR052916">
    <property type="entry name" value="Type-I_RE_MTase_Subunit"/>
</dbReference>
<gene>
    <name evidence="5" type="ORF">A3G45_03420</name>
</gene>
<dbReference type="SUPFAM" id="SSF53335">
    <property type="entry name" value="S-adenosyl-L-methionine-dependent methyltransferases"/>
    <property type="match status" value="1"/>
</dbReference>
<dbReference type="EMBL" id="MHPE01000034">
    <property type="protein sequence ID" value="OGZ76446.1"/>
    <property type="molecule type" value="Genomic_DNA"/>
</dbReference>
<reference evidence="5 6" key="1">
    <citation type="journal article" date="2016" name="Nat. Commun.">
        <title>Thousands of microbial genomes shed light on interconnected biogeochemical processes in an aquifer system.</title>
        <authorList>
            <person name="Anantharaman K."/>
            <person name="Brown C.T."/>
            <person name="Hug L.A."/>
            <person name="Sharon I."/>
            <person name="Castelle C.J."/>
            <person name="Probst A.J."/>
            <person name="Thomas B.C."/>
            <person name="Singh A."/>
            <person name="Wilkins M.J."/>
            <person name="Karaoz U."/>
            <person name="Brodie E.L."/>
            <person name="Williams K.H."/>
            <person name="Hubbard S.S."/>
            <person name="Banfield J.F."/>
        </authorList>
    </citation>
    <scope>NUCLEOTIDE SEQUENCE [LARGE SCALE GENOMIC DNA]</scope>
</reference>
<dbReference type="AlphaFoldDB" id="A0A1G2INT2"/>
<evidence type="ECO:0000256" key="1">
    <source>
        <dbReference type="ARBA" id="ARBA00022747"/>
    </source>
</evidence>
<comment type="caution">
    <text evidence="5">The sequence shown here is derived from an EMBL/GenBank/DDBJ whole genome shotgun (WGS) entry which is preliminary data.</text>
</comment>
<evidence type="ECO:0000256" key="2">
    <source>
        <dbReference type="ARBA" id="ARBA00023125"/>
    </source>
</evidence>
<sequence>MENIKDNNLEKLKELHSEEDVKAKIVIPYFKKLGYRDNQIFLNVPIKAFLGRQSKTVYADLLIKEGQIPIIIVEVKKPGIQLDEIHKEQAISYARQYERIVPIAVVTNGISTKIYNVKTKLQIPEIPKKAELISFLSEIKISKEEIEEAGRFIIEGYKNVQEIRDALNKCHDIIRGNDGLDPISSFDEVNKIIFAKLQDEKRKSNNFNQNFIKDDPVNKINKLFQDANNDFPSENHIFDKDEKIKLSEKTIFLIVGILEKRALSTTKDDLIGLAYESFLPSIFRGEGLGQFFTPDRIKEFMLEIVDPQIGNLIVDPAFGSGGFLVFSYKRLLASIKSSNFTHDKKKQEEIKLSSEYLYGVEINPRLEIACKTNMYLHGDGRTKIYRGDGLLNHADIKEGMFDIVITNPPFGAKIDNKEILDKFDLGINRNNQQSEILFLERCVKLAKEGGKIGIVLPESILMNTTFKYVRDWIDQNTTIDAIFKMPSHAFKPSGTAGIKTSLVFITHKKPKSFDYKIFMGRVDKISFDANNRPDADYFPNASWYYREFKLKGKENFNNDNYYIVKRNDGELLSVNFYKPKYLSLLRKIKKSKFIKFQDILKKEKYAIVDGPFGTQLHVSDYKENGIPVIRVKNIGLNEFLKSDLIYISKEKHSELLRSRIKKDDIIIAKTGATFGKACLFPDYLLKEANITASCCKISVDPKKANPYFIAELINSPLVYSQLERYSEKSAQPGFNLIELKEILLPDISLKQQNKIADNIKKRKDLIEKLKLKINSESSLVKEELENLN</sequence>
<dbReference type="CDD" id="cd02440">
    <property type="entry name" value="AdoMet_MTases"/>
    <property type="match status" value="1"/>
</dbReference>
<dbReference type="InterPro" id="IPR029063">
    <property type="entry name" value="SAM-dependent_MTases_sf"/>
</dbReference>
<dbReference type="PROSITE" id="PS00092">
    <property type="entry name" value="N6_MTASE"/>
    <property type="match status" value="1"/>
</dbReference>
<keyword evidence="2" id="KW-0238">DNA-binding</keyword>
<dbReference type="PRINTS" id="PR00507">
    <property type="entry name" value="N12N6MTFRASE"/>
</dbReference>
<dbReference type="Pfam" id="PF13588">
    <property type="entry name" value="HSDR_N_2"/>
    <property type="match status" value="1"/>
</dbReference>
<dbReference type="GO" id="GO:0009307">
    <property type="term" value="P:DNA restriction-modification system"/>
    <property type="evidence" value="ECO:0007669"/>
    <property type="project" value="UniProtKB-KW"/>
</dbReference>
<feature type="domain" description="Type I restriction enzyme R protein N-terminal" evidence="4">
    <location>
        <begin position="18"/>
        <end position="120"/>
    </location>
</feature>
<evidence type="ECO:0000313" key="5">
    <source>
        <dbReference type="EMBL" id="OGZ76446.1"/>
    </source>
</evidence>
<evidence type="ECO:0000259" key="4">
    <source>
        <dbReference type="Pfam" id="PF13588"/>
    </source>
</evidence>
<dbReference type="SUPFAM" id="SSF116734">
    <property type="entry name" value="DNA methylase specificity domain"/>
    <property type="match status" value="1"/>
</dbReference>
<organism evidence="5 6">
    <name type="scientific">Candidatus Staskawiczbacteria bacterium RIFCSPLOWO2_12_FULL_37_15</name>
    <dbReference type="NCBI Taxonomy" id="1802218"/>
    <lineage>
        <taxon>Bacteria</taxon>
        <taxon>Candidatus Staskawicziibacteriota</taxon>
    </lineage>
</organism>
<dbReference type="InterPro" id="IPR003356">
    <property type="entry name" value="DNA_methylase_A-5"/>
</dbReference>
<dbReference type="Gene3D" id="3.90.220.20">
    <property type="entry name" value="DNA methylase specificity domains"/>
    <property type="match status" value="1"/>
</dbReference>
<dbReference type="InterPro" id="IPR044946">
    <property type="entry name" value="Restrct_endonuc_typeI_TRD_sf"/>
</dbReference>
<name>A0A1G2INT2_9BACT</name>
<dbReference type="PANTHER" id="PTHR42998">
    <property type="entry name" value="TYPE I RESTRICTION ENZYME HINDVIIP M PROTEIN-RELATED"/>
    <property type="match status" value="1"/>
</dbReference>
<dbReference type="PANTHER" id="PTHR42998:SF1">
    <property type="entry name" value="TYPE I RESTRICTION ENZYME HINDI METHYLASE SUBUNIT"/>
    <property type="match status" value="1"/>
</dbReference>
<accession>A0A1G2INT2</accession>
<protein>
    <submittedName>
        <fullName evidence="5">Uncharacterized protein</fullName>
    </submittedName>
</protein>
<keyword evidence="1" id="KW-0680">Restriction system</keyword>
<dbReference type="Gene3D" id="3.90.1570.30">
    <property type="match status" value="1"/>
</dbReference>